<gene>
    <name evidence="2" type="ORF">HELGO_WM50705</name>
</gene>
<organism evidence="2">
    <name type="scientific">uncultured Sulfurovum sp</name>
    <dbReference type="NCBI Taxonomy" id="269237"/>
    <lineage>
        <taxon>Bacteria</taxon>
        <taxon>Pseudomonadati</taxon>
        <taxon>Campylobacterota</taxon>
        <taxon>Epsilonproteobacteria</taxon>
        <taxon>Campylobacterales</taxon>
        <taxon>Sulfurovaceae</taxon>
        <taxon>Sulfurovum</taxon>
        <taxon>environmental samples</taxon>
    </lineage>
</organism>
<evidence type="ECO:0000259" key="1">
    <source>
        <dbReference type="Pfam" id="PF10040"/>
    </source>
</evidence>
<reference evidence="2" key="1">
    <citation type="submission" date="2020-01" db="EMBL/GenBank/DDBJ databases">
        <authorList>
            <person name="Meier V. D."/>
            <person name="Meier V D."/>
        </authorList>
    </citation>
    <scope>NUCLEOTIDE SEQUENCE</scope>
    <source>
        <strain evidence="2">HLG_WM_MAG_03</strain>
    </source>
</reference>
<dbReference type="Gene3D" id="3.30.70.1900">
    <property type="match status" value="1"/>
</dbReference>
<sequence length="274" mass="31766">MNYHYVEVKIKTECKPSYFIGSMIRGAMGYALKEVTCINPSYKCEGCFTQSSCLYYKFYEEQNSFHQYRFNIELGSGKFNFGLYLFVDACDELSYVLNALEIVLTQNGLTKHNYKFSNIEFFLNGERIYGKNEFKPSSMPSKEFSVESFSPNVKIKLLTPLRIKRNNDFLKTNVDLEDILRSIYQKEQEYDTGKRAYKLDYTPSYTTTVKALTHKILLRKSNKQNKRMNMDGIIGEIAVMGLDERSYRLLKLGEIIGVGKQTVMGLGRIEVQHI</sequence>
<feature type="domain" description="CRISPR-associated protein Cas6 C-terminal" evidence="1">
    <location>
        <begin position="155"/>
        <end position="269"/>
    </location>
</feature>
<name>A0A6S6TC49_9BACT</name>
<protein>
    <submittedName>
        <fullName evidence="2">CRISPR repeat RNA endoribonuclease Cas6</fullName>
    </submittedName>
</protein>
<proteinExistence type="predicted"/>
<dbReference type="InterPro" id="IPR019267">
    <property type="entry name" value="CRISPR-assoc_Cas6_C"/>
</dbReference>
<accession>A0A6S6TC49</accession>
<dbReference type="EMBL" id="CACVAR010000290">
    <property type="protein sequence ID" value="CAA6818412.1"/>
    <property type="molecule type" value="Genomic_DNA"/>
</dbReference>
<dbReference type="Pfam" id="PF10040">
    <property type="entry name" value="CRISPR_Cas6"/>
    <property type="match status" value="1"/>
</dbReference>
<dbReference type="AlphaFoldDB" id="A0A6S6TC49"/>
<evidence type="ECO:0000313" key="2">
    <source>
        <dbReference type="EMBL" id="CAA6818412.1"/>
    </source>
</evidence>